<gene>
    <name evidence="7" type="ORF">DC3_53810</name>
</gene>
<dbReference type="GO" id="GO:0004518">
    <property type="term" value="F:nuclease activity"/>
    <property type="evidence" value="ECO:0007669"/>
    <property type="project" value="UniProtKB-KW"/>
</dbReference>
<dbReference type="Gene3D" id="3.30.420.140">
    <property type="entry name" value="YqgF/RNase H-like domain"/>
    <property type="match status" value="1"/>
</dbReference>
<dbReference type="PANTHER" id="PTHR33317">
    <property type="entry name" value="POLYNUCLEOTIDYL TRANSFERASE, RIBONUCLEASE H-LIKE SUPERFAMILY PROTEIN"/>
    <property type="match status" value="1"/>
</dbReference>
<dbReference type="OrthoDB" id="73995at2"/>
<dbReference type="InterPro" id="IPR012337">
    <property type="entry name" value="RNaseH-like_sf"/>
</dbReference>
<evidence type="ECO:0000313" key="7">
    <source>
        <dbReference type="EMBL" id="GEM49746.1"/>
    </source>
</evidence>
<dbReference type="Proteomes" id="UP000321306">
    <property type="component" value="Unassembled WGS sequence"/>
</dbReference>
<evidence type="ECO:0000256" key="1">
    <source>
        <dbReference type="ARBA" id="ARBA00022490"/>
    </source>
</evidence>
<dbReference type="GO" id="GO:0016788">
    <property type="term" value="F:hydrolase activity, acting on ester bonds"/>
    <property type="evidence" value="ECO:0007669"/>
    <property type="project" value="UniProtKB-UniRule"/>
</dbReference>
<keyword evidence="2 5" id="KW-0690">Ribosome biogenesis</keyword>
<comment type="similarity">
    <text evidence="5">Belongs to the YqgF HJR family.</text>
</comment>
<dbReference type="InterPro" id="IPR037027">
    <property type="entry name" value="YqgF/RNaseH-like_dom_sf"/>
</dbReference>
<dbReference type="EC" id="3.1.-.-" evidence="5"/>
<dbReference type="Pfam" id="PF03652">
    <property type="entry name" value="RuvX"/>
    <property type="match status" value="1"/>
</dbReference>
<keyword evidence="3 5" id="KW-0540">Nuclease</keyword>
<evidence type="ECO:0000313" key="8">
    <source>
        <dbReference type="Proteomes" id="UP000321306"/>
    </source>
</evidence>
<name>A0A511NB14_DEIC1</name>
<sequence>MADTSANPDTTYLALDVSPRRIGFAVSYGRLAFGRGYLHRGKQAEDIQGIQQKMQQEEATEVVIGLPLRTDGLASKQAQKVRALGHALRQAGITVHYQDERYTTLSAEEDLNGRRRSKGELDEASAVRILQLFLEQ</sequence>
<proteinExistence type="inferred from homology"/>
<dbReference type="NCBIfam" id="TIGR00250">
    <property type="entry name" value="RNAse_H_YqgF"/>
    <property type="match status" value="1"/>
</dbReference>
<accession>A0A511NB14</accession>
<dbReference type="RefSeq" id="WP_146890892.1">
    <property type="nucleotide sequence ID" value="NZ_BJXB01000042.1"/>
</dbReference>
<evidence type="ECO:0000256" key="5">
    <source>
        <dbReference type="HAMAP-Rule" id="MF_00651"/>
    </source>
</evidence>
<comment type="caution">
    <text evidence="7">The sequence shown here is derived from an EMBL/GenBank/DDBJ whole genome shotgun (WGS) entry which is preliminary data.</text>
</comment>
<dbReference type="InterPro" id="IPR006641">
    <property type="entry name" value="YqgF/RNaseH-like_dom"/>
</dbReference>
<reference evidence="7 8" key="1">
    <citation type="submission" date="2019-07" db="EMBL/GenBank/DDBJ databases">
        <title>Whole genome shotgun sequence of Deinococcus cellulosilyticus NBRC 106333.</title>
        <authorList>
            <person name="Hosoyama A."/>
            <person name="Uohara A."/>
            <person name="Ohji S."/>
            <person name="Ichikawa N."/>
        </authorList>
    </citation>
    <scope>NUCLEOTIDE SEQUENCE [LARGE SCALE GENOMIC DNA]</scope>
    <source>
        <strain evidence="7 8">NBRC 106333</strain>
    </source>
</reference>
<dbReference type="SMART" id="SM00732">
    <property type="entry name" value="YqgFc"/>
    <property type="match status" value="1"/>
</dbReference>
<dbReference type="HAMAP" id="MF_00651">
    <property type="entry name" value="Nuclease_YqgF"/>
    <property type="match status" value="1"/>
</dbReference>
<feature type="domain" description="YqgF/RNase H-like" evidence="6">
    <location>
        <begin position="10"/>
        <end position="107"/>
    </location>
</feature>
<dbReference type="GO" id="GO:0000967">
    <property type="term" value="P:rRNA 5'-end processing"/>
    <property type="evidence" value="ECO:0007669"/>
    <property type="project" value="UniProtKB-UniRule"/>
</dbReference>
<evidence type="ECO:0000256" key="2">
    <source>
        <dbReference type="ARBA" id="ARBA00022517"/>
    </source>
</evidence>
<dbReference type="GO" id="GO:0005829">
    <property type="term" value="C:cytosol"/>
    <property type="evidence" value="ECO:0007669"/>
    <property type="project" value="TreeGrafter"/>
</dbReference>
<keyword evidence="1 5" id="KW-0963">Cytoplasm</keyword>
<dbReference type="CDD" id="cd16964">
    <property type="entry name" value="YqgF"/>
    <property type="match status" value="1"/>
</dbReference>
<keyword evidence="4 5" id="KW-0378">Hydrolase</keyword>
<dbReference type="PANTHER" id="PTHR33317:SF4">
    <property type="entry name" value="POLYNUCLEOTIDYL TRANSFERASE, RIBONUCLEASE H-LIKE SUPERFAMILY PROTEIN"/>
    <property type="match status" value="1"/>
</dbReference>
<evidence type="ECO:0000256" key="4">
    <source>
        <dbReference type="ARBA" id="ARBA00022801"/>
    </source>
</evidence>
<dbReference type="AlphaFoldDB" id="A0A511NB14"/>
<organism evidence="7 8">
    <name type="scientific">Deinococcus cellulosilyticus (strain DSM 18568 / NBRC 106333 / KACC 11606 / 5516J-15)</name>
    <dbReference type="NCBI Taxonomy" id="1223518"/>
    <lineage>
        <taxon>Bacteria</taxon>
        <taxon>Thermotogati</taxon>
        <taxon>Deinococcota</taxon>
        <taxon>Deinococci</taxon>
        <taxon>Deinococcales</taxon>
        <taxon>Deinococcaceae</taxon>
        <taxon>Deinococcus</taxon>
    </lineage>
</organism>
<protein>
    <recommendedName>
        <fullName evidence="5">Putative pre-16S rRNA nuclease</fullName>
        <ecNumber evidence="5">3.1.-.-</ecNumber>
    </recommendedName>
</protein>
<comment type="function">
    <text evidence="5">Could be a nuclease involved in processing of the 5'-end of pre-16S rRNA.</text>
</comment>
<dbReference type="EMBL" id="BJXB01000042">
    <property type="protein sequence ID" value="GEM49746.1"/>
    <property type="molecule type" value="Genomic_DNA"/>
</dbReference>
<evidence type="ECO:0000256" key="3">
    <source>
        <dbReference type="ARBA" id="ARBA00022722"/>
    </source>
</evidence>
<dbReference type="SUPFAM" id="SSF53098">
    <property type="entry name" value="Ribonuclease H-like"/>
    <property type="match status" value="1"/>
</dbReference>
<comment type="subcellular location">
    <subcellularLocation>
        <location evidence="5">Cytoplasm</location>
    </subcellularLocation>
</comment>
<keyword evidence="8" id="KW-1185">Reference proteome</keyword>
<evidence type="ECO:0000259" key="6">
    <source>
        <dbReference type="SMART" id="SM00732"/>
    </source>
</evidence>
<dbReference type="InterPro" id="IPR005227">
    <property type="entry name" value="YqgF"/>
</dbReference>